<evidence type="ECO:0000256" key="2">
    <source>
        <dbReference type="SAM" id="Phobius"/>
    </source>
</evidence>
<accession>A0A5S6QFX4</accession>
<keyword evidence="2" id="KW-0472">Membrane</keyword>
<feature type="transmembrane region" description="Helical" evidence="2">
    <location>
        <begin position="56"/>
        <end position="78"/>
    </location>
</feature>
<feature type="compositionally biased region" description="Polar residues" evidence="1">
    <location>
        <begin position="173"/>
        <end position="182"/>
    </location>
</feature>
<keyword evidence="2" id="KW-0812">Transmembrane</keyword>
<evidence type="ECO:0000256" key="1">
    <source>
        <dbReference type="SAM" id="MobiDB-lite"/>
    </source>
</evidence>
<evidence type="ECO:0000313" key="5">
    <source>
        <dbReference type="WBParaSite" id="TMUE_1000005777.1"/>
    </source>
</evidence>
<organism evidence="4 5">
    <name type="scientific">Trichuris muris</name>
    <name type="common">Mouse whipworm</name>
    <dbReference type="NCBI Taxonomy" id="70415"/>
    <lineage>
        <taxon>Eukaryota</taxon>
        <taxon>Metazoa</taxon>
        <taxon>Ecdysozoa</taxon>
        <taxon>Nematoda</taxon>
        <taxon>Enoplea</taxon>
        <taxon>Dorylaimia</taxon>
        <taxon>Trichinellida</taxon>
        <taxon>Trichuridae</taxon>
        <taxon>Trichuris</taxon>
    </lineage>
</organism>
<keyword evidence="2" id="KW-1133">Transmembrane helix</keyword>
<dbReference type="WBParaSite" id="TMUE_1000005777.1">
    <property type="protein sequence ID" value="TMUE_1000005777.1"/>
    <property type="gene ID" value="WBGene00299356"/>
</dbReference>
<feature type="region of interest" description="Disordered" evidence="1">
    <location>
        <begin position="156"/>
        <end position="182"/>
    </location>
</feature>
<evidence type="ECO:0000313" key="4">
    <source>
        <dbReference type="Proteomes" id="UP000046395"/>
    </source>
</evidence>
<protein>
    <submittedName>
        <fullName evidence="5">Uncharacterized protein</fullName>
    </submittedName>
</protein>
<sequence length="182" mass="21102">MQTNQIAILCVLLVFVSKDEGGQKRHSIITDDPEGSFASEALALEEKRAKDRMFHIYWTSAVTGLICLSVYLSFYQLLHSRKRFKKLSHDSLKKRKGIRMHQEERETKPRPAIRRTMSTYSTLSKRLSFGSFSGRKRTSTFSDKFTFHSSKRIRSAVQKTQQVSSDRKMQMRQVISISDSKM</sequence>
<feature type="chain" id="PRO_5024333920" evidence="3">
    <location>
        <begin position="22"/>
        <end position="182"/>
    </location>
</feature>
<evidence type="ECO:0000256" key="3">
    <source>
        <dbReference type="SAM" id="SignalP"/>
    </source>
</evidence>
<dbReference type="Proteomes" id="UP000046395">
    <property type="component" value="Unassembled WGS sequence"/>
</dbReference>
<proteinExistence type="predicted"/>
<keyword evidence="3" id="KW-0732">Signal</keyword>
<feature type="signal peptide" evidence="3">
    <location>
        <begin position="1"/>
        <end position="21"/>
    </location>
</feature>
<keyword evidence="4" id="KW-1185">Reference proteome</keyword>
<name>A0A5S6QFX4_TRIMR</name>
<dbReference type="AlphaFoldDB" id="A0A5S6QFX4"/>
<reference evidence="5" key="1">
    <citation type="submission" date="2019-12" db="UniProtKB">
        <authorList>
            <consortium name="WormBaseParasite"/>
        </authorList>
    </citation>
    <scope>IDENTIFICATION</scope>
</reference>